<evidence type="ECO:0008006" key="3">
    <source>
        <dbReference type="Google" id="ProtNLM"/>
    </source>
</evidence>
<proteinExistence type="predicted"/>
<evidence type="ECO:0000313" key="2">
    <source>
        <dbReference type="Proteomes" id="UP000251889"/>
    </source>
</evidence>
<organism evidence="1 2">
    <name type="scientific">Pseudochryseolinea flava</name>
    <dbReference type="NCBI Taxonomy" id="2059302"/>
    <lineage>
        <taxon>Bacteria</taxon>
        <taxon>Pseudomonadati</taxon>
        <taxon>Bacteroidota</taxon>
        <taxon>Cytophagia</taxon>
        <taxon>Cytophagales</taxon>
        <taxon>Fulvivirgaceae</taxon>
        <taxon>Pseudochryseolinea</taxon>
    </lineage>
</organism>
<accession>A0A364Y5Z1</accession>
<keyword evidence="2" id="KW-1185">Reference proteome</keyword>
<name>A0A364Y5Z1_9BACT</name>
<protein>
    <recommendedName>
        <fullName evidence="3">FAS1 domain-containing protein</fullName>
    </recommendedName>
</protein>
<dbReference type="Gene3D" id="2.30.180.10">
    <property type="entry name" value="FAS1 domain"/>
    <property type="match status" value="1"/>
</dbReference>
<evidence type="ECO:0000313" key="1">
    <source>
        <dbReference type="EMBL" id="RAW02289.1"/>
    </source>
</evidence>
<reference evidence="1 2" key="1">
    <citation type="submission" date="2018-06" db="EMBL/GenBank/DDBJ databases">
        <title>Chryseolinea flavus sp. nov., a member of the phylum Bacteroidetes isolated from soil.</title>
        <authorList>
            <person name="Li Y."/>
            <person name="Wang J."/>
        </authorList>
    </citation>
    <scope>NUCLEOTIDE SEQUENCE [LARGE SCALE GENOMIC DNA]</scope>
    <source>
        <strain evidence="1 2">SDU1-6</strain>
    </source>
</reference>
<gene>
    <name evidence="1" type="ORF">DQQ10_07070</name>
</gene>
<dbReference type="EMBL" id="QMFY01000002">
    <property type="protein sequence ID" value="RAW02289.1"/>
    <property type="molecule type" value="Genomic_DNA"/>
</dbReference>
<dbReference type="InterPro" id="IPR036378">
    <property type="entry name" value="FAS1_dom_sf"/>
</dbReference>
<dbReference type="Proteomes" id="UP000251889">
    <property type="component" value="Unassembled WGS sequence"/>
</dbReference>
<dbReference type="AlphaFoldDB" id="A0A364Y5Z1"/>
<comment type="caution">
    <text evidence="1">The sequence shown here is derived from an EMBL/GenBank/DDBJ whole genome shotgun (WGS) entry which is preliminary data.</text>
</comment>
<sequence length="179" mass="21029">MSCDYEYLTDGGKHDPRVDMTTYDFLASHSWQYFDTLVMLIDHHNMKEEVNAAGTFLVVTDYSFRKYMRFNWTLDSLKKYVTADTLRNYLFDDPILMEDLSKIGDNEITSESGLEYNFELIEQVDNAYTEWTNEPVYRLSINRMINEIEVKNYVQSSNIQTNTGVVHAMANTHIFNYGF</sequence>